<dbReference type="NCBIfam" id="NF047352">
    <property type="entry name" value="P_loop_sacsin"/>
    <property type="match status" value="1"/>
</dbReference>
<feature type="region of interest" description="Disordered" evidence="2">
    <location>
        <begin position="1457"/>
        <end position="1503"/>
    </location>
</feature>
<keyword evidence="1" id="KW-0175">Coiled coil</keyword>
<keyword evidence="5" id="KW-1185">Reference proteome</keyword>
<dbReference type="STRING" id="1336337.A0A3N4JPF9"/>
<dbReference type="InterPro" id="IPR036890">
    <property type="entry name" value="HATPase_C_sf"/>
</dbReference>
<evidence type="ECO:0000313" key="4">
    <source>
        <dbReference type="EMBL" id="RPB00166.1"/>
    </source>
</evidence>
<sequence length="1709" mass="192114">MIDYNTLRAKTLDSTQEEEAVTVNTRALIDKVLARYSSENTTLRELLQNAADANATSVEVRFQSDGSASVPPGHQPDYKELVKCKMQRMLVKNDGHSFREEDWQRLKRIAEGNPDETKIGAFGVGFYSVFADCEEPLVSSGDQAMAFYWKGNSLFTRRVELDTKDRYTTFLLQYREPAELPDLKDLCKFFATSLTFVRLSSISLYVDDHCLLSLQKKASPSDILQIPEFIKPITRGGLMRIARVDTESVQIDAKYMNVTHYRPPVPEISQTFRSIFSRLASQPVAPKEPVQADLSAYTTVSIFLRIATATVNTNVAPVFARELERATKKPPPKTTKLAILSMSKDELDASEDAEIFSNVLPGKSGRIFIGFPTHQTTSISAHISAPSVIPTVERENIDLNARVIRDWNIEMLRIAGILARIIYTDGMSTLARRAERQKGKLEDLFDHAIHIMKQFTFTPSTPASAVGDHIKVEFWSCTKDGAASIDVMSTQGVLPSDRVRLSSDVGFLVGLPLLPEKIAKEAHEFIRGLKDMGLLTEITTTDIQKELQDKALSGAQQDLFLKWLAEKRIKGDLDDNVVKSLLGVAIAMTALPDDPNGILAVPISLGIIKYYVNPNKLSPDAPIPSDCLPFQITKALTRPQLMALGWEEISVLTWLNFICIPPHPFPPSQNIELAPKFSMQVLAIVSKNWEPMTSKQKEDVVVLLKNKRCIPTKRGLRIPTEAYFNTVKLFEDLPLIISMNGVRDKFLAALGVRKTVELKLVFERLMSENAVPGGTKWSHLELIRYLTSVWNDIPKDDITKLKNTAICKPETSSLQPKHNLYKVSELYEPDDQLRKLGLPILYWPNWKTGSQEGKFLTSLGLKKYPGAQDVLKIAAVSEDPKLREAALQYYVTNYYNNVYVAFNGAGVQMPFLPLNGGSQEKPRLATPRHCYSNPRAAIMGYDILRSDLQEHGQKFGVSVDPSMSSCVDKLIAQPPTTIRDAQEKFSYFSTRLAEILPHLVERLSIARIVPVPLKPSDIRLGSTNKLKWIPPKNCFLGGQGSLYYEIFDFVDLGQDANAFLTKCGSKNEPTVAEVAYMIVREPDRLLDVFGGEKKYMGALRSIAESWGHLKKDKILVKEMRKSRFLGAHREVSAGNGSDGSAAEENADGGTIKEFTLARADQVLVIDEYVTYVMFKSDILAAPQEDILESFYTSLGASAVSARVFPEWRIGNPIHAEKDVEKLNKLVLERCRLFLHNNNEEVAHDARWLENHLRVSYVDTIRVRNTLKHEGYRTVSHLQNKTAAVTKDTVTKQTILYVTHNFLYYDVSVGLVTIILRRPKPHSYLLLESLLSTDLMILKSRGFNVERILRARAAEARIAESQRQRRLEEEQRKFEAAEAIAREKEKMRNQAALEREMQLDMPGAFTETSPPRKTNPPVPPIVDRPRTSNFLGKFTKTFGFDKDPIEEHIKELLNYKTPDRQQQAQLPIKPTPHEQPEVEKPTEPHRIRENLRRAVESSRSHDSDNVFTRPSTFVVKEQKSYCDSSRKSPSQDITFAGSSSLGIKLYIDRNVKAPDFFAKNIAAVNSFSRMLKGIAEIYSLRLTSMHIYYDEQGTTIAFNTNGSIFCNFRFYLQLHAVAVAKGSAEKALAYWFVVVAHELAHNLVSDHSAQHSFYAYVYSLPAPFPPLPAISSLANGISYSETFVQEFFADAMATIQKGKETAKAQPSSSV</sequence>
<dbReference type="PANTHER" id="PTHR47839">
    <property type="entry name" value="DOMAIN PROTEIN, PUTATIVE (AFU_ORTHOLOGUE AFUA_6G04830)-RELATED"/>
    <property type="match status" value="1"/>
</dbReference>
<dbReference type="Gene3D" id="3.30.565.10">
    <property type="entry name" value="Histidine kinase-like ATPase, C-terminal domain"/>
    <property type="match status" value="1"/>
</dbReference>
<feature type="region of interest" description="Disordered" evidence="2">
    <location>
        <begin position="1402"/>
        <end position="1427"/>
    </location>
</feature>
<feature type="compositionally biased region" description="Basic and acidic residues" evidence="2">
    <location>
        <begin position="1470"/>
        <end position="1503"/>
    </location>
</feature>
<gene>
    <name evidence="4" type="ORF">L873DRAFT_1843132</name>
</gene>
<protein>
    <recommendedName>
        <fullName evidence="3">Sacsin/Nov domain-containing protein</fullName>
    </recommendedName>
</protein>
<evidence type="ECO:0000259" key="3">
    <source>
        <dbReference type="Pfam" id="PF25794"/>
    </source>
</evidence>
<feature type="compositionally biased region" description="Pro residues" evidence="2">
    <location>
        <begin position="1412"/>
        <end position="1421"/>
    </location>
</feature>
<dbReference type="PANTHER" id="PTHR47839:SF1">
    <property type="entry name" value="DOMAIN PROTEIN, PUTATIVE (AFU_ORTHOLOGUE AFUA_6G04830)-RELATED"/>
    <property type="match status" value="1"/>
</dbReference>
<name>A0A3N4JPF9_9PEZI</name>
<dbReference type="InterPro" id="IPR022155">
    <property type="entry name" value="DUF3684"/>
</dbReference>
<dbReference type="InterPro" id="IPR058210">
    <property type="entry name" value="SACS/Nov_dom"/>
</dbReference>
<feature type="domain" description="Sacsin/Nov" evidence="3">
    <location>
        <begin position="28"/>
        <end position="145"/>
    </location>
</feature>
<organism evidence="4 5">
    <name type="scientific">Choiromyces venosus 120613-1</name>
    <dbReference type="NCBI Taxonomy" id="1336337"/>
    <lineage>
        <taxon>Eukaryota</taxon>
        <taxon>Fungi</taxon>
        <taxon>Dikarya</taxon>
        <taxon>Ascomycota</taxon>
        <taxon>Pezizomycotina</taxon>
        <taxon>Pezizomycetes</taxon>
        <taxon>Pezizales</taxon>
        <taxon>Tuberaceae</taxon>
        <taxon>Choiromyces</taxon>
    </lineage>
</organism>
<evidence type="ECO:0000313" key="5">
    <source>
        <dbReference type="Proteomes" id="UP000276215"/>
    </source>
</evidence>
<dbReference type="Proteomes" id="UP000276215">
    <property type="component" value="Unassembled WGS sequence"/>
</dbReference>
<dbReference type="Pfam" id="PF12449">
    <property type="entry name" value="DUF3684"/>
    <property type="match status" value="1"/>
</dbReference>
<evidence type="ECO:0000256" key="2">
    <source>
        <dbReference type="SAM" id="MobiDB-lite"/>
    </source>
</evidence>
<feature type="coiled-coil region" evidence="1">
    <location>
        <begin position="1350"/>
        <end position="1386"/>
    </location>
</feature>
<dbReference type="EMBL" id="ML120382">
    <property type="protein sequence ID" value="RPB00166.1"/>
    <property type="molecule type" value="Genomic_DNA"/>
</dbReference>
<proteinExistence type="predicted"/>
<dbReference type="SUPFAM" id="SSF55874">
    <property type="entry name" value="ATPase domain of HSP90 chaperone/DNA topoisomerase II/histidine kinase"/>
    <property type="match status" value="1"/>
</dbReference>
<accession>A0A3N4JPF9</accession>
<dbReference type="Pfam" id="PF25794">
    <property type="entry name" value="SACS"/>
    <property type="match status" value="1"/>
</dbReference>
<evidence type="ECO:0000256" key="1">
    <source>
        <dbReference type="SAM" id="Coils"/>
    </source>
</evidence>
<reference evidence="4 5" key="1">
    <citation type="journal article" date="2018" name="Nat. Ecol. Evol.">
        <title>Pezizomycetes genomes reveal the molecular basis of ectomycorrhizal truffle lifestyle.</title>
        <authorList>
            <person name="Murat C."/>
            <person name="Payen T."/>
            <person name="Noel B."/>
            <person name="Kuo A."/>
            <person name="Morin E."/>
            <person name="Chen J."/>
            <person name="Kohler A."/>
            <person name="Krizsan K."/>
            <person name="Balestrini R."/>
            <person name="Da Silva C."/>
            <person name="Montanini B."/>
            <person name="Hainaut M."/>
            <person name="Levati E."/>
            <person name="Barry K.W."/>
            <person name="Belfiori B."/>
            <person name="Cichocki N."/>
            <person name="Clum A."/>
            <person name="Dockter R.B."/>
            <person name="Fauchery L."/>
            <person name="Guy J."/>
            <person name="Iotti M."/>
            <person name="Le Tacon F."/>
            <person name="Lindquist E.A."/>
            <person name="Lipzen A."/>
            <person name="Malagnac F."/>
            <person name="Mello A."/>
            <person name="Molinier V."/>
            <person name="Miyauchi S."/>
            <person name="Poulain J."/>
            <person name="Riccioni C."/>
            <person name="Rubini A."/>
            <person name="Sitrit Y."/>
            <person name="Splivallo R."/>
            <person name="Traeger S."/>
            <person name="Wang M."/>
            <person name="Zifcakova L."/>
            <person name="Wipf D."/>
            <person name="Zambonelli A."/>
            <person name="Paolocci F."/>
            <person name="Nowrousian M."/>
            <person name="Ottonello S."/>
            <person name="Baldrian P."/>
            <person name="Spatafora J.W."/>
            <person name="Henrissat B."/>
            <person name="Nagy L.G."/>
            <person name="Aury J.M."/>
            <person name="Wincker P."/>
            <person name="Grigoriev I.V."/>
            <person name="Bonfante P."/>
            <person name="Martin F.M."/>
        </authorList>
    </citation>
    <scope>NUCLEOTIDE SEQUENCE [LARGE SCALE GENOMIC DNA]</scope>
    <source>
        <strain evidence="4 5">120613-1</strain>
    </source>
</reference>
<dbReference type="OrthoDB" id="10031156at2759"/>